<dbReference type="Pfam" id="PF00535">
    <property type="entry name" value="Glycos_transf_2"/>
    <property type="match status" value="1"/>
</dbReference>
<organism evidence="7 8">
    <name type="scientific">Rubrivirga litoralis</name>
    <dbReference type="NCBI Taxonomy" id="3075598"/>
    <lineage>
        <taxon>Bacteria</taxon>
        <taxon>Pseudomonadati</taxon>
        <taxon>Rhodothermota</taxon>
        <taxon>Rhodothermia</taxon>
        <taxon>Rhodothermales</taxon>
        <taxon>Rubricoccaceae</taxon>
        <taxon>Rubrivirga</taxon>
    </lineage>
</organism>
<evidence type="ECO:0000256" key="1">
    <source>
        <dbReference type="ARBA" id="ARBA00004236"/>
    </source>
</evidence>
<evidence type="ECO:0000256" key="2">
    <source>
        <dbReference type="ARBA" id="ARBA00022475"/>
    </source>
</evidence>
<evidence type="ECO:0000256" key="5">
    <source>
        <dbReference type="ARBA" id="ARBA00023136"/>
    </source>
</evidence>
<dbReference type="SUPFAM" id="SSF53448">
    <property type="entry name" value="Nucleotide-diphospho-sugar transferases"/>
    <property type="match status" value="1"/>
</dbReference>
<evidence type="ECO:0000313" key="8">
    <source>
        <dbReference type="Proteomes" id="UP001267426"/>
    </source>
</evidence>
<dbReference type="InterPro" id="IPR001173">
    <property type="entry name" value="Glyco_trans_2-like"/>
</dbReference>
<dbReference type="PANTHER" id="PTHR43646:SF2">
    <property type="entry name" value="GLYCOSYLTRANSFERASE 2-LIKE DOMAIN-CONTAINING PROTEIN"/>
    <property type="match status" value="1"/>
</dbReference>
<accession>A0ABU3BSL3</accession>
<comment type="subcellular location">
    <subcellularLocation>
        <location evidence="1">Cell membrane</location>
    </subcellularLocation>
</comment>
<keyword evidence="8" id="KW-1185">Reference proteome</keyword>
<gene>
    <name evidence="7" type="ORF">RM540_10965</name>
</gene>
<dbReference type="RefSeq" id="WP_311664007.1">
    <property type="nucleotide sequence ID" value="NZ_JAVRHT010000024.1"/>
</dbReference>
<name>A0ABU3BSL3_9BACT</name>
<feature type="domain" description="Glycosyltransferase 2-like" evidence="6">
    <location>
        <begin position="51"/>
        <end position="106"/>
    </location>
</feature>
<dbReference type="PANTHER" id="PTHR43646">
    <property type="entry name" value="GLYCOSYLTRANSFERASE"/>
    <property type="match status" value="1"/>
</dbReference>
<proteinExistence type="predicted"/>
<evidence type="ECO:0000256" key="3">
    <source>
        <dbReference type="ARBA" id="ARBA00022676"/>
    </source>
</evidence>
<dbReference type="EMBL" id="JAVRHT010000024">
    <property type="protein sequence ID" value="MDT0632267.1"/>
    <property type="molecule type" value="Genomic_DNA"/>
</dbReference>
<keyword evidence="4 7" id="KW-0808">Transferase</keyword>
<dbReference type="Gene3D" id="3.90.550.10">
    <property type="entry name" value="Spore Coat Polysaccharide Biosynthesis Protein SpsA, Chain A"/>
    <property type="match status" value="1"/>
</dbReference>
<protein>
    <submittedName>
        <fullName evidence="7">Glycosyltransferase</fullName>
        <ecNumber evidence="7">2.4.-.-</ecNumber>
    </submittedName>
</protein>
<dbReference type="InterPro" id="IPR029044">
    <property type="entry name" value="Nucleotide-diphossugar_trans"/>
</dbReference>
<evidence type="ECO:0000313" key="7">
    <source>
        <dbReference type="EMBL" id="MDT0632267.1"/>
    </source>
</evidence>
<reference evidence="7 8" key="1">
    <citation type="submission" date="2023-09" db="EMBL/GenBank/DDBJ databases">
        <authorList>
            <person name="Rey-Velasco X."/>
        </authorList>
    </citation>
    <scope>NUCLEOTIDE SEQUENCE [LARGE SCALE GENOMIC DNA]</scope>
    <source>
        <strain evidence="7 8">F394</strain>
    </source>
</reference>
<evidence type="ECO:0000259" key="6">
    <source>
        <dbReference type="Pfam" id="PF00535"/>
    </source>
</evidence>
<keyword evidence="3 7" id="KW-0328">Glycosyltransferase</keyword>
<comment type="caution">
    <text evidence="7">The sequence shown here is derived from an EMBL/GenBank/DDBJ whole genome shotgun (WGS) entry which is preliminary data.</text>
</comment>
<dbReference type="GO" id="GO:0016757">
    <property type="term" value="F:glycosyltransferase activity"/>
    <property type="evidence" value="ECO:0007669"/>
    <property type="project" value="UniProtKB-KW"/>
</dbReference>
<dbReference type="EC" id="2.4.-.-" evidence="7"/>
<dbReference type="Proteomes" id="UP001267426">
    <property type="component" value="Unassembled WGS sequence"/>
</dbReference>
<keyword evidence="2" id="KW-1003">Cell membrane</keyword>
<sequence>MSLSVWLAVLVAAFVVQALGWAWAGAGLRRVQEGGVEPDAPLPHPAPFPVSVVVAAHDEAARLPALLDALARQRYDGADGRPAFEVVVVDDRSTDATADVVARRAQVWERQGGPALRLVAVAPGEPEAAGLPPKKHALAQGVEAARHDRLALTDADGRPPPTWLAALALWAGGADGAPDDGAVLVGYGPMEPGAGWTNRFARYETVQTATLAAAGAGWGRPWHAVGRNLSYPRGLPARVGGFSAASLSGDDDLLVQAVARADAAPVDYVLDARAAVPSPAPPSPRAFWRQKRRHAGAGAHYPAGVLAALGLFHTANLALWLGAPLLHVLGGAPYGWGLLAAKLLVQRTALLPAFDAFEAAGDLRLWQPVLDGLSAGYHAVLAVLGALPGPTRW</sequence>
<evidence type="ECO:0000256" key="4">
    <source>
        <dbReference type="ARBA" id="ARBA00022679"/>
    </source>
</evidence>
<keyword evidence="5" id="KW-0472">Membrane</keyword>